<gene>
    <name evidence="4" type="ORF">Fmac_011067</name>
</gene>
<dbReference type="InterPro" id="IPR050872">
    <property type="entry name" value="PPR_P_subfamily"/>
</dbReference>
<evidence type="ECO:0008006" key="6">
    <source>
        <dbReference type="Google" id="ProtNLM"/>
    </source>
</evidence>
<dbReference type="Gene3D" id="1.25.40.10">
    <property type="entry name" value="Tetratricopeptide repeat domain"/>
    <property type="match status" value="1"/>
</dbReference>
<comment type="caution">
    <text evidence="4">The sequence shown here is derived from an EMBL/GenBank/DDBJ whole genome shotgun (WGS) entry which is preliminary data.</text>
</comment>
<comment type="similarity">
    <text evidence="1">Belongs to the PPR family. P subfamily.</text>
</comment>
<evidence type="ECO:0000256" key="3">
    <source>
        <dbReference type="PROSITE-ProRule" id="PRU00708"/>
    </source>
</evidence>
<sequence length="155" mass="17910">MRILMKIKGRGKEYKTHPRPVLLVGRVSEAILYSKEFCMRNVFQTQSLSNVLIYNLCAEKIMNLKPTVETYTNHTVGMFKEDDFDQANRFLNQMISAGRQPNVFAYTTFVHAYFKKGRMHEAENVITKMKEEGIIPDSLTCTSLIDGYGRMKLID</sequence>
<proteinExistence type="inferred from homology"/>
<dbReference type="PANTHER" id="PTHR46128:SF211">
    <property type="entry name" value="PENTACOTRIPEPTIDE-REPEAT REGION OF PRORP DOMAIN-CONTAINING PROTEIN"/>
    <property type="match status" value="1"/>
</dbReference>
<keyword evidence="5" id="KW-1185">Reference proteome</keyword>
<dbReference type="PROSITE" id="PS51375">
    <property type="entry name" value="PPR"/>
    <property type="match status" value="1"/>
</dbReference>
<dbReference type="Pfam" id="PF13041">
    <property type="entry name" value="PPR_2"/>
    <property type="match status" value="1"/>
</dbReference>
<evidence type="ECO:0000256" key="1">
    <source>
        <dbReference type="ARBA" id="ARBA00007626"/>
    </source>
</evidence>
<dbReference type="AlphaFoldDB" id="A0ABD1MLD7"/>
<evidence type="ECO:0000256" key="2">
    <source>
        <dbReference type="ARBA" id="ARBA00022737"/>
    </source>
</evidence>
<evidence type="ECO:0000313" key="4">
    <source>
        <dbReference type="EMBL" id="KAL2336621.1"/>
    </source>
</evidence>
<dbReference type="InterPro" id="IPR011990">
    <property type="entry name" value="TPR-like_helical_dom_sf"/>
</dbReference>
<dbReference type="Proteomes" id="UP001603857">
    <property type="component" value="Unassembled WGS sequence"/>
</dbReference>
<name>A0ABD1MLD7_9FABA</name>
<organism evidence="4 5">
    <name type="scientific">Flemingia macrophylla</name>
    <dbReference type="NCBI Taxonomy" id="520843"/>
    <lineage>
        <taxon>Eukaryota</taxon>
        <taxon>Viridiplantae</taxon>
        <taxon>Streptophyta</taxon>
        <taxon>Embryophyta</taxon>
        <taxon>Tracheophyta</taxon>
        <taxon>Spermatophyta</taxon>
        <taxon>Magnoliopsida</taxon>
        <taxon>eudicotyledons</taxon>
        <taxon>Gunneridae</taxon>
        <taxon>Pentapetalae</taxon>
        <taxon>rosids</taxon>
        <taxon>fabids</taxon>
        <taxon>Fabales</taxon>
        <taxon>Fabaceae</taxon>
        <taxon>Papilionoideae</taxon>
        <taxon>50 kb inversion clade</taxon>
        <taxon>NPAAA clade</taxon>
        <taxon>indigoferoid/millettioid clade</taxon>
        <taxon>Phaseoleae</taxon>
        <taxon>Flemingia</taxon>
    </lineage>
</organism>
<evidence type="ECO:0000313" key="5">
    <source>
        <dbReference type="Proteomes" id="UP001603857"/>
    </source>
</evidence>
<protein>
    <recommendedName>
        <fullName evidence="6">Pentatricopeptide repeat-containing protein</fullName>
    </recommendedName>
</protein>
<keyword evidence="2" id="KW-0677">Repeat</keyword>
<reference evidence="4 5" key="1">
    <citation type="submission" date="2024-08" db="EMBL/GenBank/DDBJ databases">
        <title>Insights into the chromosomal genome structure of Flemingia macrophylla.</title>
        <authorList>
            <person name="Ding Y."/>
            <person name="Zhao Y."/>
            <person name="Bi W."/>
            <person name="Wu M."/>
            <person name="Zhao G."/>
            <person name="Gong Y."/>
            <person name="Li W."/>
            <person name="Zhang P."/>
        </authorList>
    </citation>
    <scope>NUCLEOTIDE SEQUENCE [LARGE SCALE GENOMIC DNA]</scope>
    <source>
        <strain evidence="4">DYQJB</strain>
        <tissue evidence="4">Leaf</tissue>
    </source>
</reference>
<dbReference type="EMBL" id="JBGMDY010000004">
    <property type="protein sequence ID" value="KAL2336621.1"/>
    <property type="molecule type" value="Genomic_DNA"/>
</dbReference>
<dbReference type="NCBIfam" id="TIGR00756">
    <property type="entry name" value="PPR"/>
    <property type="match status" value="1"/>
</dbReference>
<feature type="repeat" description="PPR" evidence="3">
    <location>
        <begin position="102"/>
        <end position="136"/>
    </location>
</feature>
<dbReference type="PANTHER" id="PTHR46128">
    <property type="entry name" value="MITOCHONDRIAL GROUP I INTRON SPLICING FACTOR CCM1"/>
    <property type="match status" value="1"/>
</dbReference>
<dbReference type="InterPro" id="IPR002885">
    <property type="entry name" value="PPR_rpt"/>
</dbReference>
<accession>A0ABD1MLD7</accession>